<organism evidence="1 2">
    <name type="scientific">Portunus trituberculatus</name>
    <name type="common">Swimming crab</name>
    <name type="synonym">Neptunus trituberculatus</name>
    <dbReference type="NCBI Taxonomy" id="210409"/>
    <lineage>
        <taxon>Eukaryota</taxon>
        <taxon>Metazoa</taxon>
        <taxon>Ecdysozoa</taxon>
        <taxon>Arthropoda</taxon>
        <taxon>Crustacea</taxon>
        <taxon>Multicrustacea</taxon>
        <taxon>Malacostraca</taxon>
        <taxon>Eumalacostraca</taxon>
        <taxon>Eucarida</taxon>
        <taxon>Decapoda</taxon>
        <taxon>Pleocyemata</taxon>
        <taxon>Brachyura</taxon>
        <taxon>Eubrachyura</taxon>
        <taxon>Portunoidea</taxon>
        <taxon>Portunidae</taxon>
        <taxon>Portuninae</taxon>
        <taxon>Portunus</taxon>
    </lineage>
</organism>
<reference evidence="1 2" key="1">
    <citation type="submission" date="2019-05" db="EMBL/GenBank/DDBJ databases">
        <title>Another draft genome of Portunus trituberculatus and its Hox gene families provides insights of decapod evolution.</title>
        <authorList>
            <person name="Jeong J.-H."/>
            <person name="Song I."/>
            <person name="Kim S."/>
            <person name="Choi T."/>
            <person name="Kim D."/>
            <person name="Ryu S."/>
            <person name="Kim W."/>
        </authorList>
    </citation>
    <scope>NUCLEOTIDE SEQUENCE [LARGE SCALE GENOMIC DNA]</scope>
    <source>
        <tissue evidence="1">Muscle</tissue>
    </source>
</reference>
<dbReference type="EMBL" id="VSRR010019617">
    <property type="protein sequence ID" value="MPC62392.1"/>
    <property type="molecule type" value="Genomic_DNA"/>
</dbReference>
<protein>
    <submittedName>
        <fullName evidence="1">Uncharacterized protein</fullName>
    </submittedName>
</protein>
<dbReference type="AlphaFoldDB" id="A0A5B7GU86"/>
<evidence type="ECO:0000313" key="1">
    <source>
        <dbReference type="EMBL" id="MPC62392.1"/>
    </source>
</evidence>
<evidence type="ECO:0000313" key="2">
    <source>
        <dbReference type="Proteomes" id="UP000324222"/>
    </source>
</evidence>
<keyword evidence="2" id="KW-1185">Reference proteome</keyword>
<comment type="caution">
    <text evidence="1">The sequence shown here is derived from an EMBL/GenBank/DDBJ whole genome shotgun (WGS) entry which is preliminary data.</text>
</comment>
<gene>
    <name evidence="1" type="ORF">E2C01_056477</name>
</gene>
<name>A0A5B7GU86_PORTR</name>
<accession>A0A5B7GU86</accession>
<dbReference type="Proteomes" id="UP000324222">
    <property type="component" value="Unassembled WGS sequence"/>
</dbReference>
<sequence>MGVQAWRVEADGCPNSGPLKRQVLVPVILRVPLEGFHRLKEPFSGQVDARGITYEKVQLRLKPLRLALGPTTMAAPRNPHDEGIVMYETHHSAPPQAPSAAHLSSSLSPSVYRWLRPINNSRNLVKG</sequence>
<proteinExistence type="predicted"/>